<evidence type="ECO:0000256" key="1">
    <source>
        <dbReference type="ARBA" id="ARBA00022485"/>
    </source>
</evidence>
<keyword evidence="1" id="KW-0004">4Fe-4S</keyword>
<keyword evidence="7" id="KW-1185">Reference proteome</keyword>
<organism evidence="6 7">
    <name type="scientific">Romboutsia ilealis</name>
    <dbReference type="NCBI Taxonomy" id="1115758"/>
    <lineage>
        <taxon>Bacteria</taxon>
        <taxon>Bacillati</taxon>
        <taxon>Bacillota</taxon>
        <taxon>Clostridia</taxon>
        <taxon>Peptostreptococcales</taxon>
        <taxon>Peptostreptococcaceae</taxon>
        <taxon>Romboutsia</taxon>
    </lineage>
</organism>
<evidence type="ECO:0000256" key="3">
    <source>
        <dbReference type="ARBA" id="ARBA00023004"/>
    </source>
</evidence>
<dbReference type="RefSeq" id="WP_180701643.1">
    <property type="nucleotide sequence ID" value="NZ_LN555523.1"/>
</dbReference>
<protein>
    <submittedName>
        <fullName evidence="6">4Fe-4S domain profile</fullName>
    </submittedName>
</protein>
<dbReference type="InterPro" id="IPR051069">
    <property type="entry name" value="ACDS_complex_subunit"/>
</dbReference>
<sequence length="74" mass="8795">MFLESKKMFYENNEVDPIEIYKYLPKLDCKKCRYQSCLSFAIMLAKGEANINRCAHLKGNEYNFKKVKSYVKMP</sequence>
<keyword evidence="4" id="KW-0411">Iron-sulfur</keyword>
<evidence type="ECO:0000256" key="2">
    <source>
        <dbReference type="ARBA" id="ARBA00022723"/>
    </source>
</evidence>
<dbReference type="InterPro" id="IPR007202">
    <property type="entry name" value="4Fe-4S_dom"/>
</dbReference>
<dbReference type="PROSITE" id="PS51656">
    <property type="entry name" value="4FE4S"/>
    <property type="match status" value="1"/>
</dbReference>
<proteinExistence type="predicted"/>
<keyword evidence="2" id="KW-0479">Metal-binding</keyword>
<evidence type="ECO:0000313" key="6">
    <source>
        <dbReference type="EMBL" id="CED94096.1"/>
    </source>
</evidence>
<keyword evidence="3" id="KW-0408">Iron</keyword>
<evidence type="ECO:0000256" key="4">
    <source>
        <dbReference type="ARBA" id="ARBA00023014"/>
    </source>
</evidence>
<dbReference type="Pfam" id="PF04060">
    <property type="entry name" value="FeS"/>
    <property type="match status" value="1"/>
</dbReference>
<reference evidence="6 7" key="1">
    <citation type="submission" date="2014-04" db="EMBL/GenBank/DDBJ databases">
        <authorList>
            <person name="Hornung B.V."/>
        </authorList>
    </citation>
    <scope>NUCLEOTIDE SEQUENCE [LARGE SCALE GENOMIC DNA]</scope>
    <source>
        <strain evidence="6 7">CRIB</strain>
    </source>
</reference>
<dbReference type="GO" id="GO:0051539">
    <property type="term" value="F:4 iron, 4 sulfur cluster binding"/>
    <property type="evidence" value="ECO:0007669"/>
    <property type="project" value="UniProtKB-KW"/>
</dbReference>
<dbReference type="GO" id="GO:0046872">
    <property type="term" value="F:metal ion binding"/>
    <property type="evidence" value="ECO:0007669"/>
    <property type="project" value="UniProtKB-KW"/>
</dbReference>
<dbReference type="PANTHER" id="PTHR36214:SF3">
    <property type="entry name" value="ACETYL-COA DECARBONYLASE_SYNTHASE COMPLEX SUBUNIT GAMMA"/>
    <property type="match status" value="1"/>
</dbReference>
<dbReference type="Proteomes" id="UP000245622">
    <property type="component" value="Chromosome 1"/>
</dbReference>
<dbReference type="GeneID" id="82205522"/>
<evidence type="ECO:0000313" key="7">
    <source>
        <dbReference type="Proteomes" id="UP000245622"/>
    </source>
</evidence>
<dbReference type="Gene3D" id="1.10.15.40">
    <property type="entry name" value="Electron transport complex subunit B, putative Fe-S cluster"/>
    <property type="match status" value="1"/>
</dbReference>
<gene>
    <name evidence="6" type="ORF">CRIB_1489</name>
</gene>
<accession>A0A1V1I1J8</accession>
<feature type="domain" description="4Fe-4S" evidence="5">
    <location>
        <begin position="13"/>
        <end position="73"/>
    </location>
</feature>
<dbReference type="EMBL" id="LN555523">
    <property type="protein sequence ID" value="CED94096.1"/>
    <property type="molecule type" value="Genomic_DNA"/>
</dbReference>
<name>A0A1V1I1J8_9FIRM</name>
<dbReference type="AlphaFoldDB" id="A0A1V1I1J8"/>
<dbReference type="KEGG" id="ril:CRIB_1489"/>
<dbReference type="PANTHER" id="PTHR36214">
    <property type="match status" value="1"/>
</dbReference>
<evidence type="ECO:0000259" key="5">
    <source>
        <dbReference type="PROSITE" id="PS51656"/>
    </source>
</evidence>